<accession>A0A4Q5M5B1</accession>
<dbReference type="SUPFAM" id="SSF50952">
    <property type="entry name" value="Soluble quinoprotein glucose dehydrogenase"/>
    <property type="match status" value="1"/>
</dbReference>
<evidence type="ECO:0000256" key="1">
    <source>
        <dbReference type="SAM" id="SignalP"/>
    </source>
</evidence>
<dbReference type="PANTHER" id="PTHR19328">
    <property type="entry name" value="HEDGEHOG-INTERACTING PROTEIN"/>
    <property type="match status" value="1"/>
</dbReference>
<evidence type="ECO:0000313" key="3">
    <source>
        <dbReference type="EMBL" id="RYU97614.1"/>
    </source>
</evidence>
<name>A0A4Q5M5B1_9BACT</name>
<dbReference type="InterPro" id="IPR011041">
    <property type="entry name" value="Quinoprot_gluc/sorb_DH_b-prop"/>
</dbReference>
<dbReference type="AlphaFoldDB" id="A0A4Q5M5B1"/>
<keyword evidence="4" id="KW-1185">Reference proteome</keyword>
<dbReference type="Pfam" id="PF07995">
    <property type="entry name" value="GSDH"/>
    <property type="match status" value="1"/>
</dbReference>
<dbReference type="NCBIfam" id="NF045639">
    <property type="entry name" value="GCX_COOH"/>
    <property type="match status" value="1"/>
</dbReference>
<evidence type="ECO:0000259" key="2">
    <source>
        <dbReference type="Pfam" id="PF07995"/>
    </source>
</evidence>
<feature type="chain" id="PRO_5020705717" evidence="1">
    <location>
        <begin position="30"/>
        <end position="514"/>
    </location>
</feature>
<keyword evidence="1" id="KW-0732">Signal</keyword>
<dbReference type="InterPro" id="IPR055015">
    <property type="entry name" value="GCX_COOH"/>
</dbReference>
<dbReference type="Proteomes" id="UP000293162">
    <property type="component" value="Unassembled WGS sequence"/>
</dbReference>
<dbReference type="InterPro" id="IPR012938">
    <property type="entry name" value="Glc/Sorbosone_DH"/>
</dbReference>
<feature type="signal peptide" evidence="1">
    <location>
        <begin position="1"/>
        <end position="29"/>
    </location>
</feature>
<dbReference type="EMBL" id="SEWF01000001">
    <property type="protein sequence ID" value="RYU97614.1"/>
    <property type="molecule type" value="Genomic_DNA"/>
</dbReference>
<organism evidence="3 4">
    <name type="scientific">Emticicia agri</name>
    <dbReference type="NCBI Taxonomy" id="2492393"/>
    <lineage>
        <taxon>Bacteria</taxon>
        <taxon>Pseudomonadati</taxon>
        <taxon>Bacteroidota</taxon>
        <taxon>Cytophagia</taxon>
        <taxon>Cytophagales</taxon>
        <taxon>Leadbetterellaceae</taxon>
        <taxon>Emticicia</taxon>
    </lineage>
</organism>
<sequence>MVIVSYFLTKTTMKNFSFLLFLSTTFAFGQYNNFYVSPANAVINFGQSVTLTASGCSGIINWSTNQTGSSVNVSPSATTVISATCTANNQTKTSANEALVEVRFTESPCPENISVNTGLSNTNYRYQANNSVTGNSFIDTDASVEFRANKYVLLNTGFEARMGSIFKAYIGGCTGKNLKTRRVTNTLHYSWEILWGPDNFIWMTEKSGKISRVNPQTGQVIPVYTITEVLNYGEGGLLGMVLHPDFNTSPFVYVVYNYGTTSDPKEKVVRFTYNGTTLVGQQTILDNIAGFSIHNGSRLVITPDLKLFITTGDAGDTSLPQDSTSINGKILRINIDGSIPADNPYPGSPVWSIGHRNPQGMVYANNKLYVSSHGSSLEDEINLIQKKGNYGWPDVNGPCDTPSEITFCNANNVIAPIFSSGNVTWAFCGLDYYNNSAYPEWQNHLLMVSLKNQTFYSFELSPNGDSIIGQPTLYYNSSFGRLRDIAISPEGKVYICTGNGGNADQIIEITPTAN</sequence>
<proteinExistence type="predicted"/>
<dbReference type="OrthoDB" id="9770043at2"/>
<dbReference type="Gene3D" id="2.120.10.30">
    <property type="entry name" value="TolB, C-terminal domain"/>
    <property type="match status" value="1"/>
</dbReference>
<reference evidence="3 4" key="1">
    <citation type="submission" date="2019-02" db="EMBL/GenBank/DDBJ databases">
        <title>Bacterial novel species Emticicia sp. 17J42-9 isolated from soil.</title>
        <authorList>
            <person name="Jung H.-Y."/>
        </authorList>
    </citation>
    <scope>NUCLEOTIDE SEQUENCE [LARGE SCALE GENOMIC DNA]</scope>
    <source>
        <strain evidence="3 4">17J42-9</strain>
    </source>
</reference>
<feature type="domain" description="Glucose/Sorbosone dehydrogenase" evidence="2">
    <location>
        <begin position="188"/>
        <end position="499"/>
    </location>
</feature>
<evidence type="ECO:0000313" key="4">
    <source>
        <dbReference type="Proteomes" id="UP000293162"/>
    </source>
</evidence>
<dbReference type="PANTHER" id="PTHR19328:SF13">
    <property type="entry name" value="HIPL1 PROTEIN"/>
    <property type="match status" value="1"/>
</dbReference>
<comment type="caution">
    <text evidence="3">The sequence shown here is derived from an EMBL/GenBank/DDBJ whole genome shotgun (WGS) entry which is preliminary data.</text>
</comment>
<dbReference type="InterPro" id="IPR011042">
    <property type="entry name" value="6-blade_b-propeller_TolB-like"/>
</dbReference>
<protein>
    <submittedName>
        <fullName evidence="3">PQQ-dependent sugar dehydrogenase</fullName>
    </submittedName>
</protein>
<gene>
    <name evidence="3" type="ORF">EWM59_00390</name>
</gene>